<protein>
    <submittedName>
        <fullName evidence="2">Uncharacterized protein</fullName>
    </submittedName>
</protein>
<dbReference type="Proteomes" id="UP001171111">
    <property type="component" value="Unassembled WGS sequence"/>
</dbReference>
<comment type="caution">
    <text evidence="2">The sequence shown here is derived from an EMBL/GenBank/DDBJ whole genome shotgun (WGS) entry which is preliminary data.</text>
</comment>
<organism evidence="2 3">
    <name type="scientific">Campylobacter magnus</name>
    <dbReference type="NCBI Taxonomy" id="3026462"/>
    <lineage>
        <taxon>Bacteria</taxon>
        <taxon>Pseudomonadati</taxon>
        <taxon>Campylobacterota</taxon>
        <taxon>Epsilonproteobacteria</taxon>
        <taxon>Campylobacterales</taxon>
        <taxon>Campylobacteraceae</taxon>
        <taxon>Campylobacter</taxon>
    </lineage>
</organism>
<evidence type="ECO:0000313" key="2">
    <source>
        <dbReference type="EMBL" id="MDO2408597.1"/>
    </source>
</evidence>
<dbReference type="RefSeq" id="WP_302243319.1">
    <property type="nucleotide sequence ID" value="NZ_JAULJQ010000001.1"/>
</dbReference>
<evidence type="ECO:0000313" key="3">
    <source>
        <dbReference type="Proteomes" id="UP001171111"/>
    </source>
</evidence>
<keyword evidence="1" id="KW-1133">Transmembrane helix</keyword>
<feature type="transmembrane region" description="Helical" evidence="1">
    <location>
        <begin position="29"/>
        <end position="55"/>
    </location>
</feature>
<proteinExistence type="predicted"/>
<keyword evidence="3" id="KW-1185">Reference proteome</keyword>
<name>A0ABT8T9S7_9BACT</name>
<keyword evidence="1" id="KW-0812">Transmembrane</keyword>
<sequence length="98" mass="10985">MLLTAVNTFLYMEQARIVKTAFASKEERAAAFVMIDLIIQGSSFFIQIFLTGFIARRFSLEYLLGSLGLVLVFDFVLLIFAHPAFAAIAVMMSLRRIG</sequence>
<keyword evidence="1" id="KW-0472">Membrane</keyword>
<reference evidence="2 3" key="1">
    <citation type="submission" date="2023-06" db="EMBL/GenBank/DDBJ databases">
        <title>Campylobacter magnum sp. nov., isolated from cecal contents of domestic pigs (Sus scrofa domesticus).</title>
        <authorList>
            <person name="Papic B."/>
            <person name="Gruntar I."/>
        </authorList>
    </citation>
    <scope>NUCLEOTIDE SEQUENCE [LARGE SCALE GENOMIC DNA]</scope>
    <source>
        <strain evidence="3">34484-21</strain>
    </source>
</reference>
<gene>
    <name evidence="2" type="ORF">Q2362_00600</name>
</gene>
<dbReference type="EMBL" id="JAULJQ010000001">
    <property type="protein sequence ID" value="MDO2408597.1"/>
    <property type="molecule type" value="Genomic_DNA"/>
</dbReference>
<accession>A0ABT8T9S7</accession>
<feature type="transmembrane region" description="Helical" evidence="1">
    <location>
        <begin position="67"/>
        <end position="94"/>
    </location>
</feature>
<evidence type="ECO:0000256" key="1">
    <source>
        <dbReference type="SAM" id="Phobius"/>
    </source>
</evidence>